<protein>
    <submittedName>
        <fullName evidence="2">Plasmid pRiA4b ORF-3 family protein</fullName>
    </submittedName>
</protein>
<name>A0ABX1S8I7_9PSEU</name>
<dbReference type="EMBL" id="JAAXLA010000007">
    <property type="protein sequence ID" value="NMH96897.1"/>
    <property type="molecule type" value="Genomic_DNA"/>
</dbReference>
<gene>
    <name evidence="2" type="ORF">HF526_06135</name>
</gene>
<reference evidence="2 3" key="1">
    <citation type="submission" date="2020-04" db="EMBL/GenBank/DDBJ databases">
        <authorList>
            <person name="Klaysubun C."/>
            <person name="Duangmal K."/>
            <person name="Lipun K."/>
        </authorList>
    </citation>
    <scope>NUCLEOTIDE SEQUENCE [LARGE SCALE GENOMIC DNA]</scope>
    <source>
        <strain evidence="2 3">K10HN5</strain>
    </source>
</reference>
<dbReference type="Gene3D" id="3.10.290.30">
    <property type="entry name" value="MM3350-like"/>
    <property type="match status" value="1"/>
</dbReference>
<evidence type="ECO:0000313" key="3">
    <source>
        <dbReference type="Proteomes" id="UP000820669"/>
    </source>
</evidence>
<feature type="compositionally biased region" description="Gly residues" evidence="1">
    <location>
        <begin position="66"/>
        <end position="75"/>
    </location>
</feature>
<evidence type="ECO:0000313" key="2">
    <source>
        <dbReference type="EMBL" id="NMH96897.1"/>
    </source>
</evidence>
<comment type="caution">
    <text evidence="2">The sequence shown here is derived from an EMBL/GenBank/DDBJ whole genome shotgun (WGS) entry which is preliminary data.</text>
</comment>
<evidence type="ECO:0000256" key="1">
    <source>
        <dbReference type="SAM" id="MobiDB-lite"/>
    </source>
</evidence>
<organism evidence="2 3">
    <name type="scientific">Pseudonocardia acidicola</name>
    <dbReference type="NCBI Taxonomy" id="2724939"/>
    <lineage>
        <taxon>Bacteria</taxon>
        <taxon>Bacillati</taxon>
        <taxon>Actinomycetota</taxon>
        <taxon>Actinomycetes</taxon>
        <taxon>Pseudonocardiales</taxon>
        <taxon>Pseudonocardiaceae</taxon>
        <taxon>Pseudonocardia</taxon>
    </lineage>
</organism>
<dbReference type="InterPro" id="IPR024047">
    <property type="entry name" value="MM3350-like_sf"/>
</dbReference>
<proteinExistence type="predicted"/>
<feature type="region of interest" description="Disordered" evidence="1">
    <location>
        <begin position="53"/>
        <end position="75"/>
    </location>
</feature>
<keyword evidence="3" id="KW-1185">Reference proteome</keyword>
<accession>A0ABX1S8I7</accession>
<dbReference type="Proteomes" id="UP000820669">
    <property type="component" value="Unassembled WGS sequence"/>
</dbReference>
<dbReference type="SUPFAM" id="SSF159941">
    <property type="entry name" value="MM3350-like"/>
    <property type="match status" value="1"/>
</dbReference>
<sequence length="75" mass="8157">MTDTTKTFEIEIVLQDVRAAVTRLVQVPGEASPAALHEVVQSAMGSDHLALARVRRRRRPVRDTRPGGGMGRPAP</sequence>